<evidence type="ECO:0000313" key="3">
    <source>
        <dbReference type="EMBL" id="WHA42334.1"/>
    </source>
</evidence>
<evidence type="ECO:0000256" key="1">
    <source>
        <dbReference type="SAM" id="Phobius"/>
    </source>
</evidence>
<keyword evidence="5" id="KW-1185">Reference proteome</keyword>
<accession>A0AAF0H8J3</accession>
<evidence type="ECO:0000313" key="4">
    <source>
        <dbReference type="Proteomes" id="UP000298664"/>
    </source>
</evidence>
<sequence>MAPFYAALVVFFALWTIQVALKKLFNISLNTLAFALLAGAVSFIAFSFV</sequence>
<keyword evidence="1" id="KW-0472">Membrane</keyword>
<evidence type="ECO:0000313" key="5">
    <source>
        <dbReference type="Proteomes" id="UP000826513"/>
    </source>
</evidence>
<gene>
    <name evidence="3" type="ORF">CFBP5477_006850</name>
    <name evidence="2" type="ORF">J5285_13095</name>
</gene>
<reference evidence="2 5" key="1">
    <citation type="submission" date="2021-03" db="EMBL/GenBank/DDBJ databases">
        <title>Rapid diversification of plasmids in a genus of pathogenic and nitrogen fixing bacteria.</title>
        <authorList>
            <person name="Weisberg A.J."/>
            <person name="Miller M."/>
            <person name="Ream W."/>
            <person name="Grunwald N.J."/>
            <person name="Chang J.H."/>
        </authorList>
    </citation>
    <scope>NUCLEOTIDE SEQUENCE [LARGE SCALE GENOMIC DNA]</scope>
    <source>
        <strain evidence="2 5">AF3.44</strain>
    </source>
</reference>
<keyword evidence="1" id="KW-1133">Transmembrane helix</keyword>
<dbReference type="AlphaFoldDB" id="A0AAF0H8J3"/>
<proteinExistence type="predicted"/>
<organism evidence="3 4">
    <name type="scientific">Agrobacterium larrymoorei</name>
    <dbReference type="NCBI Taxonomy" id="160699"/>
    <lineage>
        <taxon>Bacteria</taxon>
        <taxon>Pseudomonadati</taxon>
        <taxon>Pseudomonadota</taxon>
        <taxon>Alphaproteobacteria</taxon>
        <taxon>Hyphomicrobiales</taxon>
        <taxon>Rhizobiaceae</taxon>
        <taxon>Rhizobium/Agrobacterium group</taxon>
        <taxon>Agrobacterium</taxon>
    </lineage>
</organism>
<dbReference type="Proteomes" id="UP000826513">
    <property type="component" value="Chromosome 1"/>
</dbReference>
<keyword evidence="1" id="KW-0812">Transmembrane</keyword>
<feature type="transmembrane region" description="Helical" evidence="1">
    <location>
        <begin position="32"/>
        <end position="48"/>
    </location>
</feature>
<protein>
    <submittedName>
        <fullName evidence="3">Uncharacterized protein</fullName>
    </submittedName>
</protein>
<dbReference type="RefSeq" id="WP_157835829.1">
    <property type="nucleotide sequence ID" value="NZ_CP039691.1"/>
</dbReference>
<dbReference type="EMBL" id="CP072167">
    <property type="protein sequence ID" value="QYA06943.1"/>
    <property type="molecule type" value="Genomic_DNA"/>
</dbReference>
<dbReference type="Proteomes" id="UP000298664">
    <property type="component" value="Chromosome Circular"/>
</dbReference>
<reference evidence="3" key="2">
    <citation type="submission" date="2023-05" db="EMBL/GenBank/DDBJ databases">
        <title>Complete genome sequence of Agrobacterium larrymoorei CFBP5477.</title>
        <authorList>
            <person name="Yen H.-C."/>
            <person name="Chou L."/>
            <person name="Lin Y.-C."/>
            <person name="Lai E.-M."/>
            <person name="Kuo C.-H."/>
        </authorList>
    </citation>
    <scope>NUCLEOTIDE SEQUENCE</scope>
    <source>
        <strain evidence="3">CFBP5477</strain>
    </source>
</reference>
<dbReference type="EMBL" id="CP124733">
    <property type="protein sequence ID" value="WHA42334.1"/>
    <property type="molecule type" value="Genomic_DNA"/>
</dbReference>
<evidence type="ECO:0000313" key="2">
    <source>
        <dbReference type="EMBL" id="QYA06943.1"/>
    </source>
</evidence>
<name>A0AAF0H8J3_9HYPH</name>